<protein>
    <submittedName>
        <fullName evidence="1">Uncharacterized protein</fullName>
    </submittedName>
</protein>
<dbReference type="InterPro" id="IPR044639">
    <property type="entry name" value="CGS1/2"/>
</dbReference>
<dbReference type="PANTHER" id="PTHR43379">
    <property type="entry name" value="CYSTATHIONINE GAMMA-SYNTHASE"/>
    <property type="match status" value="1"/>
</dbReference>
<keyword evidence="2" id="KW-1185">Reference proteome</keyword>
<dbReference type="EMBL" id="JAUHHV010000005">
    <property type="protein sequence ID" value="KAK1425749.1"/>
    <property type="molecule type" value="Genomic_DNA"/>
</dbReference>
<comment type="caution">
    <text evidence="1">The sequence shown here is derived from an EMBL/GenBank/DDBJ whole genome shotgun (WGS) entry which is preliminary data.</text>
</comment>
<dbReference type="Proteomes" id="UP001229421">
    <property type="component" value="Unassembled WGS sequence"/>
</dbReference>
<evidence type="ECO:0000313" key="1">
    <source>
        <dbReference type="EMBL" id="KAK1425749.1"/>
    </source>
</evidence>
<sequence length="305" mass="34391">MFGKYLEVLAKGKTSDAIKNGGCCMPLCAWLATPTAVMFEDVENVRTLHLLNGDGILAIHAGERLVRGIITDAITIPMVITFAYVFKKTIELIDFKVLAGCISNSTKIISQMRNAHHVLGGSLNHINKEKFLLGYIPRKEESLLAFLGPDVSFLGKRRNHEEFPIKGSTTGPWKNMVENMEDLHSLGFITDDWIQNLTYFDTKEICTKIESTLLPIYSSPFIWSPWVPAKVNVFAKEEARVLKCLISILKTTRRDMTIMLHLMRLVLRHGRTSGAEHTLPVKRRLVGSKSFNKASVQKRLLTQDH</sequence>
<proteinExistence type="predicted"/>
<reference evidence="1" key="1">
    <citation type="journal article" date="2023" name="bioRxiv">
        <title>Improved chromosome-level genome assembly for marigold (Tagetes erecta).</title>
        <authorList>
            <person name="Jiang F."/>
            <person name="Yuan L."/>
            <person name="Wang S."/>
            <person name="Wang H."/>
            <person name="Xu D."/>
            <person name="Wang A."/>
            <person name="Fan W."/>
        </authorList>
    </citation>
    <scope>NUCLEOTIDE SEQUENCE</scope>
    <source>
        <strain evidence="1">WSJ</strain>
        <tissue evidence="1">Leaf</tissue>
    </source>
</reference>
<dbReference type="GO" id="GO:0003962">
    <property type="term" value="F:cystathionine gamma-synthase activity"/>
    <property type="evidence" value="ECO:0007669"/>
    <property type="project" value="InterPro"/>
</dbReference>
<accession>A0AAD8NYP4</accession>
<name>A0AAD8NYP4_TARER</name>
<dbReference type="AlphaFoldDB" id="A0AAD8NYP4"/>
<gene>
    <name evidence="1" type="ORF">QVD17_21104</name>
</gene>
<dbReference type="PANTHER" id="PTHR43379:SF1">
    <property type="entry name" value="CYSTATHIONINE GAMMA-SYNTHASE 1, CHLOROPLASTIC-RELATED"/>
    <property type="match status" value="1"/>
</dbReference>
<evidence type="ECO:0000313" key="2">
    <source>
        <dbReference type="Proteomes" id="UP001229421"/>
    </source>
</evidence>
<dbReference type="GO" id="GO:0009507">
    <property type="term" value="C:chloroplast"/>
    <property type="evidence" value="ECO:0007669"/>
    <property type="project" value="TreeGrafter"/>
</dbReference>
<dbReference type="GO" id="GO:0009086">
    <property type="term" value="P:methionine biosynthetic process"/>
    <property type="evidence" value="ECO:0007669"/>
    <property type="project" value="InterPro"/>
</dbReference>
<organism evidence="1 2">
    <name type="scientific">Tagetes erecta</name>
    <name type="common">African marigold</name>
    <dbReference type="NCBI Taxonomy" id="13708"/>
    <lineage>
        <taxon>Eukaryota</taxon>
        <taxon>Viridiplantae</taxon>
        <taxon>Streptophyta</taxon>
        <taxon>Embryophyta</taxon>
        <taxon>Tracheophyta</taxon>
        <taxon>Spermatophyta</taxon>
        <taxon>Magnoliopsida</taxon>
        <taxon>eudicotyledons</taxon>
        <taxon>Gunneridae</taxon>
        <taxon>Pentapetalae</taxon>
        <taxon>asterids</taxon>
        <taxon>campanulids</taxon>
        <taxon>Asterales</taxon>
        <taxon>Asteraceae</taxon>
        <taxon>Asteroideae</taxon>
        <taxon>Heliantheae alliance</taxon>
        <taxon>Tageteae</taxon>
        <taxon>Tagetes</taxon>
    </lineage>
</organism>